<protein>
    <submittedName>
        <fullName evidence="2">Cyclic di-GMP phosphodiesterase Gmr</fullName>
        <ecNumber evidence="2">3.1.4.52</ecNumber>
    </submittedName>
</protein>
<dbReference type="InterPro" id="IPR050706">
    <property type="entry name" value="Cyclic-di-GMP_PDE-like"/>
</dbReference>
<dbReference type="PANTHER" id="PTHR33121">
    <property type="entry name" value="CYCLIC DI-GMP PHOSPHODIESTERASE PDEF"/>
    <property type="match status" value="1"/>
</dbReference>
<evidence type="ECO:0000259" key="1">
    <source>
        <dbReference type="PROSITE" id="PS50883"/>
    </source>
</evidence>
<sequence length="621" mass="72156">MYLYNNIELQQLIMKELKKDNTNIHSVLFVIHVESSIYKNDNELKKDILKLLVEYPLFLKSSYGFLSSGNIVVFSDEGKIEAEEMMKDFLKKAKKENIYKNISIGATVRKNKDTNLETLYQQVIRAIFHAETAGGWQYFFYSEEKENKFLESVKNFWEFNKELSDSQFISRLISDNKIKNLFERLDQFDNISELLSYSSFIKKAQDHINNKNENKKLAVFYADIIGFKTLNKIYGEEEGNRFLRAFSDFIKANEFYISACRVYADNFIELFTIPEGVTLEQLSVKFIRDCNGFLQEEAHFHPKCNLGFICGMCAIDDRNESIYSYISKADDVRKSLKPSLTSKSEVFDAPKKALYLIKQERLRTIMTALENKSFIFYLQPKINILTNEIIGAEALVRMTSFDSNIPPLMPGDFIPLMEETRDIVRLDFFIYKKVCDYINERKKKNLPLFPISVNVSREHFKNPHFVQQLDYIVKNTGIETKYLELEVTESVFSSNIADILNAIYDLKSLGYSIQMDDFGSGYSSLNLLKDIPFDLIKLDKEFLGRGEISKKNRILIKGIIALCKELDIPLLCEGVETKEQINFLKQSGCSLVQGFYFAKPMPVEDFEKIYDSDDIEFFKEV</sequence>
<dbReference type="Proteomes" id="UP000249008">
    <property type="component" value="Chromosome 1"/>
</dbReference>
<dbReference type="GO" id="GO:0071111">
    <property type="term" value="F:cyclic-guanylate-specific phosphodiesterase activity"/>
    <property type="evidence" value="ECO:0007669"/>
    <property type="project" value="UniProtKB-EC"/>
</dbReference>
<dbReference type="AlphaFoldDB" id="A0AAX2J9C6"/>
<reference evidence="2 3" key="1">
    <citation type="submission" date="2018-06" db="EMBL/GenBank/DDBJ databases">
        <authorList>
            <consortium name="Pathogen Informatics"/>
            <person name="Doyle S."/>
        </authorList>
    </citation>
    <scope>NUCLEOTIDE SEQUENCE [LARGE SCALE GENOMIC DNA]</scope>
    <source>
        <strain evidence="2 3">NCTC12112</strain>
    </source>
</reference>
<evidence type="ECO:0000313" key="2">
    <source>
        <dbReference type="EMBL" id="SQJ01797.1"/>
    </source>
</evidence>
<organism evidence="2 3">
    <name type="scientific">Fusobacterium ulcerans</name>
    <dbReference type="NCBI Taxonomy" id="861"/>
    <lineage>
        <taxon>Bacteria</taxon>
        <taxon>Fusobacteriati</taxon>
        <taxon>Fusobacteriota</taxon>
        <taxon>Fusobacteriia</taxon>
        <taxon>Fusobacteriales</taxon>
        <taxon>Fusobacteriaceae</taxon>
        <taxon>Fusobacterium</taxon>
    </lineage>
</organism>
<dbReference type="InterPro" id="IPR043128">
    <property type="entry name" value="Rev_trsase/Diguanyl_cyclase"/>
</dbReference>
<dbReference type="SMART" id="SM00052">
    <property type="entry name" value="EAL"/>
    <property type="match status" value="1"/>
</dbReference>
<dbReference type="SUPFAM" id="SSF55073">
    <property type="entry name" value="Nucleotide cyclase"/>
    <property type="match status" value="1"/>
</dbReference>
<dbReference type="Pfam" id="PF00563">
    <property type="entry name" value="EAL"/>
    <property type="match status" value="1"/>
</dbReference>
<proteinExistence type="predicted"/>
<dbReference type="Pfam" id="PF00990">
    <property type="entry name" value="GGDEF"/>
    <property type="match status" value="1"/>
</dbReference>
<gene>
    <name evidence="2" type="primary">gmr_6</name>
    <name evidence="2" type="ORF">NCTC12112_01211</name>
</gene>
<dbReference type="Gene3D" id="3.20.20.450">
    <property type="entry name" value="EAL domain"/>
    <property type="match status" value="1"/>
</dbReference>
<accession>A0AAX2J9C6</accession>
<dbReference type="InterPro" id="IPR001633">
    <property type="entry name" value="EAL_dom"/>
</dbReference>
<dbReference type="Gene3D" id="3.30.70.270">
    <property type="match status" value="1"/>
</dbReference>
<dbReference type="SUPFAM" id="SSF141868">
    <property type="entry name" value="EAL domain-like"/>
    <property type="match status" value="1"/>
</dbReference>
<feature type="domain" description="EAL" evidence="1">
    <location>
        <begin position="358"/>
        <end position="614"/>
    </location>
</feature>
<dbReference type="InterPro" id="IPR029787">
    <property type="entry name" value="Nucleotide_cyclase"/>
</dbReference>
<dbReference type="PROSITE" id="PS50883">
    <property type="entry name" value="EAL"/>
    <property type="match status" value="1"/>
</dbReference>
<dbReference type="EMBL" id="LS483487">
    <property type="protein sequence ID" value="SQJ01797.1"/>
    <property type="molecule type" value="Genomic_DNA"/>
</dbReference>
<evidence type="ECO:0000313" key="3">
    <source>
        <dbReference type="Proteomes" id="UP000249008"/>
    </source>
</evidence>
<dbReference type="EC" id="3.1.4.52" evidence="2"/>
<keyword evidence="2" id="KW-0378">Hydrolase</keyword>
<dbReference type="RefSeq" id="WP_005977874.1">
    <property type="nucleotide sequence ID" value="NZ_CABKNW010000002.1"/>
</dbReference>
<dbReference type="CDD" id="cd01948">
    <property type="entry name" value="EAL"/>
    <property type="match status" value="1"/>
</dbReference>
<name>A0AAX2J9C6_9FUSO</name>
<dbReference type="GeneID" id="78455783"/>
<dbReference type="KEGG" id="ful:C4N20_13235"/>
<dbReference type="InterPro" id="IPR000160">
    <property type="entry name" value="GGDEF_dom"/>
</dbReference>
<dbReference type="PANTHER" id="PTHR33121:SF71">
    <property type="entry name" value="OXYGEN SENSOR PROTEIN DOSP"/>
    <property type="match status" value="1"/>
</dbReference>
<dbReference type="InterPro" id="IPR035919">
    <property type="entry name" value="EAL_sf"/>
</dbReference>